<dbReference type="Proteomes" id="UP000814140">
    <property type="component" value="Unassembled WGS sequence"/>
</dbReference>
<comment type="caution">
    <text evidence="1">The sequence shown here is derived from an EMBL/GenBank/DDBJ whole genome shotgun (WGS) entry which is preliminary data.</text>
</comment>
<sequence>MFQQQQWLLQFRAPQGGGSFSGAGRGRGRGSFTTGANTSTIPQKRRSTWGDPSGPFNGKEKAADNLWKGADGSSATADSWVSGTAMATSPVGPDPLPSSWDQPADAANNAPWGAPPDTTSGWGSGDAGGWGSSGAAWGDAPSNIAPPSSPIQPTQWGTSSASAEPAAAGFTAPMPAASGFTAPMPAPPPEQGFGHNADASGSGWNVSMAPEPAVAPPPAPTTPIRQVADLSFEHMNVDESPNPIRRERQASILTVTSSRSMAKRGVPDSLKDRRDAIYDQVKLFQRAVHYRQKYAEADDARVNWLRAQSSKQFQQTGRGGRIILDQTRKDYDDRCERARKELHDTVSKLAELPELAEYVHGLDLDAEIEEARRFTQEVKGWRDSLESLVKDLVAKEDIAMVERSSEEPEHIPPSLDPLYARMKEMERKLDNVDETFYYQASIAFDTMLDTRLQQSHAALVDASQDARLKAQAKAMEAPLASLAEKEKETDKRLRQQADDILALILMKSETDDKQLKLKQEQEELRQQLNQATQHVQENDQAVRGVQDDLQRLREQIMGINAAMPPPPPTPDEIAKSLQGRTKQLVEDEFRTNLKDVHKDVLVEVQYFEREMLKALWDATHPIRDFSRRLHAFERAGSDEP</sequence>
<evidence type="ECO:0000313" key="1">
    <source>
        <dbReference type="EMBL" id="KAI0063707.1"/>
    </source>
</evidence>
<accession>A0ACB8T5C9</accession>
<protein>
    <submittedName>
        <fullName evidence="1">Uncharacterized protein</fullName>
    </submittedName>
</protein>
<gene>
    <name evidence="1" type="ORF">BV25DRAFT_1915174</name>
</gene>
<organism evidence="1 2">
    <name type="scientific">Artomyces pyxidatus</name>
    <dbReference type="NCBI Taxonomy" id="48021"/>
    <lineage>
        <taxon>Eukaryota</taxon>
        <taxon>Fungi</taxon>
        <taxon>Dikarya</taxon>
        <taxon>Basidiomycota</taxon>
        <taxon>Agaricomycotina</taxon>
        <taxon>Agaricomycetes</taxon>
        <taxon>Russulales</taxon>
        <taxon>Auriscalpiaceae</taxon>
        <taxon>Artomyces</taxon>
    </lineage>
</organism>
<proteinExistence type="predicted"/>
<keyword evidence="2" id="KW-1185">Reference proteome</keyword>
<name>A0ACB8T5C9_9AGAM</name>
<reference evidence="1" key="2">
    <citation type="journal article" date="2022" name="New Phytol.">
        <title>Evolutionary transition to the ectomycorrhizal habit in the genomes of a hyperdiverse lineage of mushroom-forming fungi.</title>
        <authorList>
            <person name="Looney B."/>
            <person name="Miyauchi S."/>
            <person name="Morin E."/>
            <person name="Drula E."/>
            <person name="Courty P.E."/>
            <person name="Kohler A."/>
            <person name="Kuo A."/>
            <person name="LaButti K."/>
            <person name="Pangilinan J."/>
            <person name="Lipzen A."/>
            <person name="Riley R."/>
            <person name="Andreopoulos W."/>
            <person name="He G."/>
            <person name="Johnson J."/>
            <person name="Nolan M."/>
            <person name="Tritt A."/>
            <person name="Barry K.W."/>
            <person name="Grigoriev I.V."/>
            <person name="Nagy L.G."/>
            <person name="Hibbett D."/>
            <person name="Henrissat B."/>
            <person name="Matheny P.B."/>
            <person name="Labbe J."/>
            <person name="Martin F.M."/>
        </authorList>
    </citation>
    <scope>NUCLEOTIDE SEQUENCE</scope>
    <source>
        <strain evidence="1">HHB10654</strain>
    </source>
</reference>
<evidence type="ECO:0000313" key="2">
    <source>
        <dbReference type="Proteomes" id="UP000814140"/>
    </source>
</evidence>
<dbReference type="EMBL" id="MU277202">
    <property type="protein sequence ID" value="KAI0063707.1"/>
    <property type="molecule type" value="Genomic_DNA"/>
</dbReference>
<reference evidence="1" key="1">
    <citation type="submission" date="2021-03" db="EMBL/GenBank/DDBJ databases">
        <authorList>
            <consortium name="DOE Joint Genome Institute"/>
            <person name="Ahrendt S."/>
            <person name="Looney B.P."/>
            <person name="Miyauchi S."/>
            <person name="Morin E."/>
            <person name="Drula E."/>
            <person name="Courty P.E."/>
            <person name="Chicoki N."/>
            <person name="Fauchery L."/>
            <person name="Kohler A."/>
            <person name="Kuo A."/>
            <person name="Labutti K."/>
            <person name="Pangilinan J."/>
            <person name="Lipzen A."/>
            <person name="Riley R."/>
            <person name="Andreopoulos W."/>
            <person name="He G."/>
            <person name="Johnson J."/>
            <person name="Barry K.W."/>
            <person name="Grigoriev I.V."/>
            <person name="Nagy L."/>
            <person name="Hibbett D."/>
            <person name="Henrissat B."/>
            <person name="Matheny P.B."/>
            <person name="Labbe J."/>
            <person name="Martin F."/>
        </authorList>
    </citation>
    <scope>NUCLEOTIDE SEQUENCE</scope>
    <source>
        <strain evidence="1">HHB10654</strain>
    </source>
</reference>